<dbReference type="EMBL" id="CP089982">
    <property type="protein sequence ID" value="WXA96205.1"/>
    <property type="molecule type" value="Genomic_DNA"/>
</dbReference>
<accession>A0ABZ2KF79</accession>
<feature type="domain" description="Carrier" evidence="1">
    <location>
        <begin position="2"/>
        <end position="80"/>
    </location>
</feature>
<reference evidence="2 3" key="1">
    <citation type="submission" date="2021-12" db="EMBL/GenBank/DDBJ databases">
        <title>Discovery of the Pendulisporaceae a myxobacterial family with distinct sporulation behavior and unique specialized metabolism.</title>
        <authorList>
            <person name="Garcia R."/>
            <person name="Popoff A."/>
            <person name="Bader C.D."/>
            <person name="Loehr J."/>
            <person name="Walesch S."/>
            <person name="Walt C."/>
            <person name="Boldt J."/>
            <person name="Bunk B."/>
            <person name="Haeckl F.J.F.P.J."/>
            <person name="Gunesch A.P."/>
            <person name="Birkelbach J."/>
            <person name="Nuebel U."/>
            <person name="Pietschmann T."/>
            <person name="Bach T."/>
            <person name="Mueller R."/>
        </authorList>
    </citation>
    <scope>NUCLEOTIDE SEQUENCE [LARGE SCALE GENOMIC DNA]</scope>
    <source>
        <strain evidence="2 3">MSr12523</strain>
    </source>
</reference>
<sequence length="86" mass="9770">MATISSVRKFIQGNVLAQKQNVTLSDDDDIFRLGFVNSMMALKLVTFIEKEFNIKVADDELDISTFSTISQIRQFLQRKLGNPIES</sequence>
<dbReference type="InterPro" id="IPR009081">
    <property type="entry name" value="PP-bd_ACP"/>
</dbReference>
<dbReference type="InterPro" id="IPR036736">
    <property type="entry name" value="ACP-like_sf"/>
</dbReference>
<proteinExistence type="predicted"/>
<evidence type="ECO:0000313" key="3">
    <source>
        <dbReference type="Proteomes" id="UP001379533"/>
    </source>
</evidence>
<dbReference type="SUPFAM" id="SSF47336">
    <property type="entry name" value="ACP-like"/>
    <property type="match status" value="1"/>
</dbReference>
<protein>
    <submittedName>
        <fullName evidence="2">Acyl carrier protein</fullName>
    </submittedName>
</protein>
<dbReference type="Gene3D" id="1.10.1200.10">
    <property type="entry name" value="ACP-like"/>
    <property type="match status" value="1"/>
</dbReference>
<name>A0ABZ2KF79_9BACT</name>
<evidence type="ECO:0000259" key="1">
    <source>
        <dbReference type="PROSITE" id="PS50075"/>
    </source>
</evidence>
<dbReference type="PROSITE" id="PS50075">
    <property type="entry name" value="CARRIER"/>
    <property type="match status" value="1"/>
</dbReference>
<gene>
    <name evidence="2" type="ORF">LZC95_05065</name>
</gene>
<dbReference type="Pfam" id="PF00550">
    <property type="entry name" value="PP-binding"/>
    <property type="match status" value="1"/>
</dbReference>
<dbReference type="RefSeq" id="WP_394846820.1">
    <property type="nucleotide sequence ID" value="NZ_CP089982.1"/>
</dbReference>
<dbReference type="Proteomes" id="UP001379533">
    <property type="component" value="Chromosome"/>
</dbReference>
<keyword evidence="3" id="KW-1185">Reference proteome</keyword>
<organism evidence="2 3">
    <name type="scientific">Pendulispora brunnea</name>
    <dbReference type="NCBI Taxonomy" id="2905690"/>
    <lineage>
        <taxon>Bacteria</taxon>
        <taxon>Pseudomonadati</taxon>
        <taxon>Myxococcota</taxon>
        <taxon>Myxococcia</taxon>
        <taxon>Myxococcales</taxon>
        <taxon>Sorangiineae</taxon>
        <taxon>Pendulisporaceae</taxon>
        <taxon>Pendulispora</taxon>
    </lineage>
</organism>
<evidence type="ECO:0000313" key="2">
    <source>
        <dbReference type="EMBL" id="WXA96205.1"/>
    </source>
</evidence>